<reference evidence="1" key="3">
    <citation type="submission" date="2025-09" db="UniProtKB">
        <authorList>
            <consortium name="Ensembl"/>
        </authorList>
    </citation>
    <scope>IDENTIFICATION</scope>
</reference>
<protein>
    <submittedName>
        <fullName evidence="1">Uncharacterized protein</fullName>
    </submittedName>
</protein>
<dbReference type="AlphaFoldDB" id="A0A2I3GUH7"/>
<sequence length="105" mass="12015">MTSHHCHEKEQRFDYCPETLLFNFASYPFLLPAKINTLLRNKDSFLNILCPACLLLIHRCNIEYSSTSLNFLNTFTVSLVVTIIPLLQNVPVPLGNNLGKTQVYE</sequence>
<dbReference type="GeneTree" id="ENSGT00390000009026"/>
<proteinExistence type="predicted"/>
<accession>A0A2I3GUH7</accession>
<dbReference type="Ensembl" id="ENSNLET00000059091.1">
    <property type="protein sequence ID" value="ENSNLEP00000035004.1"/>
    <property type="gene ID" value="ENSNLEG00000033273.1"/>
</dbReference>
<organism evidence="1 2">
    <name type="scientific">Nomascus leucogenys</name>
    <name type="common">Northern white-cheeked gibbon</name>
    <name type="synonym">Hylobates leucogenys</name>
    <dbReference type="NCBI Taxonomy" id="61853"/>
    <lineage>
        <taxon>Eukaryota</taxon>
        <taxon>Metazoa</taxon>
        <taxon>Chordata</taxon>
        <taxon>Craniata</taxon>
        <taxon>Vertebrata</taxon>
        <taxon>Euteleostomi</taxon>
        <taxon>Mammalia</taxon>
        <taxon>Eutheria</taxon>
        <taxon>Euarchontoglires</taxon>
        <taxon>Primates</taxon>
        <taxon>Haplorrhini</taxon>
        <taxon>Catarrhini</taxon>
        <taxon>Hylobatidae</taxon>
        <taxon>Nomascus</taxon>
    </lineage>
</organism>
<reference evidence="1" key="2">
    <citation type="submission" date="2025-08" db="UniProtKB">
        <authorList>
            <consortium name="Ensembl"/>
        </authorList>
    </citation>
    <scope>IDENTIFICATION</scope>
</reference>
<reference evidence="1 2" key="1">
    <citation type="submission" date="2012-10" db="EMBL/GenBank/DDBJ databases">
        <authorList>
            <consortium name="Gibbon Genome Sequencing Consortium"/>
        </authorList>
    </citation>
    <scope>NUCLEOTIDE SEQUENCE [LARGE SCALE GENOMIC DNA]</scope>
</reference>
<dbReference type="OMA" id="TSHHCHE"/>
<name>A0A2I3GUH7_NOMLE</name>
<dbReference type="Proteomes" id="UP000001073">
    <property type="component" value="Chromosome 15"/>
</dbReference>
<dbReference type="InParanoid" id="A0A2I3GUH7"/>
<dbReference type="EMBL" id="ADFV01056030">
    <property type="status" value="NOT_ANNOTATED_CDS"/>
    <property type="molecule type" value="Genomic_DNA"/>
</dbReference>
<evidence type="ECO:0000313" key="2">
    <source>
        <dbReference type="Proteomes" id="UP000001073"/>
    </source>
</evidence>
<evidence type="ECO:0000313" key="1">
    <source>
        <dbReference type="Ensembl" id="ENSNLEP00000035004.1"/>
    </source>
</evidence>
<keyword evidence="2" id="KW-1185">Reference proteome</keyword>